<dbReference type="RefSeq" id="WP_255899687.1">
    <property type="nucleotide sequence ID" value="NZ_JAFMZO010000001.1"/>
</dbReference>
<reference evidence="3" key="1">
    <citation type="journal article" date="2019" name="Int. J. Syst. Evol. Microbiol.">
        <title>The Global Catalogue of Microorganisms (GCM) 10K type strain sequencing project: providing services to taxonomists for standard genome sequencing and annotation.</title>
        <authorList>
            <consortium name="The Broad Institute Genomics Platform"/>
            <consortium name="The Broad Institute Genome Sequencing Center for Infectious Disease"/>
            <person name="Wu L."/>
            <person name="Ma J."/>
        </authorList>
    </citation>
    <scope>NUCLEOTIDE SEQUENCE [LARGE SCALE GENOMIC DNA]</scope>
    <source>
        <strain evidence="3">KCTC 42217</strain>
    </source>
</reference>
<evidence type="ECO:0000256" key="1">
    <source>
        <dbReference type="SAM" id="SignalP"/>
    </source>
</evidence>
<evidence type="ECO:0000313" key="2">
    <source>
        <dbReference type="EMBL" id="MFD2161298.1"/>
    </source>
</evidence>
<protein>
    <submittedName>
        <fullName evidence="2">Uncharacterized protein</fullName>
    </submittedName>
</protein>
<sequence length="94" mass="10270">MKSQILTAVFAFFAAFSFAQCDKNITTNFNGLSEIRGGSATPIKAEGTITFDKENIIIKSSVNGREMSIEGTIQSITECNGTHFLVPAKRNTKY</sequence>
<dbReference type="EMBL" id="JBHUHZ010000001">
    <property type="protein sequence ID" value="MFD2161298.1"/>
    <property type="molecule type" value="Genomic_DNA"/>
</dbReference>
<keyword evidence="3" id="KW-1185">Reference proteome</keyword>
<feature type="chain" id="PRO_5045890637" evidence="1">
    <location>
        <begin position="20"/>
        <end position="94"/>
    </location>
</feature>
<organism evidence="2 3">
    <name type="scientific">Paradesertivirga mongoliensis</name>
    <dbReference type="NCBI Taxonomy" id="2100740"/>
    <lineage>
        <taxon>Bacteria</taxon>
        <taxon>Pseudomonadati</taxon>
        <taxon>Bacteroidota</taxon>
        <taxon>Sphingobacteriia</taxon>
        <taxon>Sphingobacteriales</taxon>
        <taxon>Sphingobacteriaceae</taxon>
        <taxon>Paradesertivirga</taxon>
    </lineage>
</organism>
<proteinExistence type="predicted"/>
<gene>
    <name evidence="2" type="ORF">ACFSJU_02785</name>
</gene>
<evidence type="ECO:0000313" key="3">
    <source>
        <dbReference type="Proteomes" id="UP001597387"/>
    </source>
</evidence>
<accession>A0ABW4ZGY4</accession>
<name>A0ABW4ZGY4_9SPHI</name>
<feature type="signal peptide" evidence="1">
    <location>
        <begin position="1"/>
        <end position="19"/>
    </location>
</feature>
<keyword evidence="1" id="KW-0732">Signal</keyword>
<dbReference type="Proteomes" id="UP001597387">
    <property type="component" value="Unassembled WGS sequence"/>
</dbReference>
<comment type="caution">
    <text evidence="2">The sequence shown here is derived from an EMBL/GenBank/DDBJ whole genome shotgun (WGS) entry which is preliminary data.</text>
</comment>